<feature type="region of interest" description="Disordered" evidence="1">
    <location>
        <begin position="513"/>
        <end position="546"/>
    </location>
</feature>
<accession>A0A1C7LRF9</accession>
<sequence>MAIGSKFNSSRPQATARNISFSPSMSSRKPAYHRPLPSCLATIPSAVSARATAMLRELTADISSNPAICEDSDECNVHSKLRGILDTLLSTSAALRQRRAAYNFGEPASTVPLWYQLMKALSMTCCEDVYILGETPFILPRTALIDTHDDVRLDGIATMLACHIVDKVERQSPASPMDVDDAVSDTRSVSSIQMEDRDCSGSPVVLIRSDTHSEKMCTESAGTDCTSDSDAKPRSYYSAIPDRPDPEEFDGSDCWGSYVDDESGSSTALSSGSSTKVPFDAHVLPGHGRRYFAALPLICVADADNISLAISSVLYQRRVWGINEPVVGIFISKTGTIAHVLLGWLDLEDLGSEDNDFLPVPHIACGGAYKPYPAQGRFDLADPVHMLQFAQFVLSLESSFEGIINGSRSPQIQELSWRCDGAPSVASHEDEECDRVKEWLRSVPPESWESSDSSTDSSEPYTPSSKSFDDASITIVCDMPRKSALKSSSSSTKAAIDRPRFVTVSDDASPASIVEVGDDNVDEKTKESAVAKEPKPKSAISSSSLGNRPNGSLLESLTISTWLMERGVLLVARAGLLAVSDEEKEINAMVEFYNKMTAFVWPATWNALENLPDTDPCLKVIKARFFDAKEKKFGSKVATLSEDLTMIMKSRLSVLLYSSARAYCLLLQSKLPEGLPVNEAECRHNWDNVALHFLVNNAEDAVSNMSLERTIKQGSSEDNAGDDVQVAVLALNRANNFVKQLKLVDDDSLAEFTRRHSLPEPRTGICDGLFAVPIKASDVGPCPKRISTWSANMEPDALAVAPAKPKGKAKAEAKAKADKESEEAIPIADPNLDMIEAAPAETEKNAANEKVDENPEEIDAFLTFTVTSKVAKVDEKDPEKKTEKKRLPIPKNEMPEDRHATWAAHVAGMVPEPDILDHPLQDAFEDVDIPQYVTAPETLRTSDLQVPIFLEEFKRHNDTATKAMNQARCYGVSAADFNHRIGLKGYPVFCLTTSGTTGCVLLTWHSKCSDKTFIIERNIPHFRLDDPLDAFRYATFLLRLREETDKRLRESQFSFNQFREAVAANKMNWTKEMQVAGLPA</sequence>
<evidence type="ECO:0000313" key="2">
    <source>
        <dbReference type="EMBL" id="OBZ67292.1"/>
    </source>
</evidence>
<feature type="compositionally biased region" description="Polar residues" evidence="1">
    <location>
        <begin position="1"/>
        <end position="27"/>
    </location>
</feature>
<protein>
    <submittedName>
        <fullName evidence="2">Uncharacterized protein</fullName>
    </submittedName>
</protein>
<dbReference type="OMA" id="ERRIHIW"/>
<feature type="compositionally biased region" description="Basic and acidic residues" evidence="1">
    <location>
        <begin position="522"/>
        <end position="536"/>
    </location>
</feature>
<gene>
    <name evidence="2" type="ORF">A0H81_12692</name>
</gene>
<dbReference type="OrthoDB" id="2778931at2759"/>
<proteinExistence type="predicted"/>
<evidence type="ECO:0000313" key="3">
    <source>
        <dbReference type="Proteomes" id="UP000092993"/>
    </source>
</evidence>
<dbReference type="EMBL" id="LUGG01000024">
    <property type="protein sequence ID" value="OBZ67292.1"/>
    <property type="molecule type" value="Genomic_DNA"/>
</dbReference>
<dbReference type="Proteomes" id="UP000092993">
    <property type="component" value="Unassembled WGS sequence"/>
</dbReference>
<dbReference type="AlphaFoldDB" id="A0A1C7LRF9"/>
<feature type="compositionally biased region" description="Low complexity" evidence="1">
    <location>
        <begin position="444"/>
        <end position="465"/>
    </location>
</feature>
<feature type="region of interest" description="Disordered" evidence="1">
    <location>
        <begin position="217"/>
        <end position="255"/>
    </location>
</feature>
<reference evidence="2 3" key="1">
    <citation type="submission" date="2016-03" db="EMBL/GenBank/DDBJ databases">
        <title>Whole genome sequencing of Grifola frondosa 9006-11.</title>
        <authorList>
            <person name="Min B."/>
            <person name="Park H."/>
            <person name="Kim J.-G."/>
            <person name="Cho H."/>
            <person name="Oh Y.-L."/>
            <person name="Kong W.-S."/>
            <person name="Choi I.-G."/>
        </authorList>
    </citation>
    <scope>NUCLEOTIDE SEQUENCE [LARGE SCALE GENOMIC DNA]</scope>
    <source>
        <strain evidence="2 3">9006-11</strain>
    </source>
</reference>
<organism evidence="2 3">
    <name type="scientific">Grifola frondosa</name>
    <name type="common">Maitake</name>
    <name type="synonym">Polyporus frondosus</name>
    <dbReference type="NCBI Taxonomy" id="5627"/>
    <lineage>
        <taxon>Eukaryota</taxon>
        <taxon>Fungi</taxon>
        <taxon>Dikarya</taxon>
        <taxon>Basidiomycota</taxon>
        <taxon>Agaricomycotina</taxon>
        <taxon>Agaricomycetes</taxon>
        <taxon>Polyporales</taxon>
        <taxon>Grifolaceae</taxon>
        <taxon>Grifola</taxon>
    </lineage>
</organism>
<comment type="caution">
    <text evidence="2">The sequence shown here is derived from an EMBL/GenBank/DDBJ whole genome shotgun (WGS) entry which is preliminary data.</text>
</comment>
<evidence type="ECO:0000256" key="1">
    <source>
        <dbReference type="SAM" id="MobiDB-lite"/>
    </source>
</evidence>
<name>A0A1C7LRF9_GRIFR</name>
<feature type="region of interest" description="Disordered" evidence="1">
    <location>
        <begin position="1"/>
        <end position="28"/>
    </location>
</feature>
<keyword evidence="3" id="KW-1185">Reference proteome</keyword>
<feature type="region of interest" description="Disordered" evidence="1">
    <location>
        <begin position="444"/>
        <end position="467"/>
    </location>
</feature>